<dbReference type="GeneTree" id="ENSGT00940000154110"/>
<reference evidence="2 3" key="2">
    <citation type="journal article" date="2013" name="Nature">
        <title>The zebrafish reference genome sequence and its relationship to the human genome.</title>
        <authorList>
            <consortium name="Genome Reference Consortium Zebrafish"/>
            <person name="Howe K."/>
            <person name="Clark M.D."/>
            <person name="Torroja C.F."/>
            <person name="Torrance J."/>
            <person name="Berthelot C."/>
            <person name="Muffato M."/>
            <person name="Collins J.E."/>
            <person name="Humphray S."/>
            <person name="McLaren K."/>
            <person name="Matthews L."/>
            <person name="McLaren S."/>
            <person name="Sealy I."/>
            <person name="Caccamo M."/>
            <person name="Churcher C."/>
            <person name="Scott C."/>
            <person name="Barrett J.C."/>
            <person name="Koch R."/>
            <person name="Rauch G.J."/>
            <person name="White S."/>
            <person name="Chow W."/>
            <person name="Kilian B."/>
            <person name="Quintais L.T."/>
            <person name="Guerra-Assuncao J.A."/>
            <person name="Zhou Y."/>
            <person name="Gu Y."/>
            <person name="Yen J."/>
            <person name="Vogel J.H."/>
            <person name="Eyre T."/>
            <person name="Redmond S."/>
            <person name="Banerjee R."/>
            <person name="Chi J."/>
            <person name="Fu B."/>
            <person name="Langley E."/>
            <person name="Maguire S.F."/>
            <person name="Laird G.K."/>
            <person name="Lloyd D."/>
            <person name="Kenyon E."/>
            <person name="Donaldson S."/>
            <person name="Sehra H."/>
            <person name="Almeida-King J."/>
            <person name="Loveland J."/>
            <person name="Trevanion S."/>
            <person name="Jones M."/>
            <person name="Quail M."/>
            <person name="Willey D."/>
            <person name="Hunt A."/>
            <person name="Burton J."/>
            <person name="Sims S."/>
            <person name="McLay K."/>
            <person name="Plumb B."/>
            <person name="Davis J."/>
            <person name="Clee C."/>
            <person name="Oliver K."/>
            <person name="Clark R."/>
            <person name="Riddle C."/>
            <person name="Elliot D."/>
            <person name="Eliott D."/>
            <person name="Threadgold G."/>
            <person name="Harden G."/>
            <person name="Ware D."/>
            <person name="Begum S."/>
            <person name="Mortimore B."/>
            <person name="Mortimer B."/>
            <person name="Kerry G."/>
            <person name="Heath P."/>
            <person name="Phillimore B."/>
            <person name="Tracey A."/>
            <person name="Corby N."/>
            <person name="Dunn M."/>
            <person name="Johnson C."/>
            <person name="Wood J."/>
            <person name="Clark S."/>
            <person name="Pelan S."/>
            <person name="Griffiths G."/>
            <person name="Smith M."/>
            <person name="Glithero R."/>
            <person name="Howden P."/>
            <person name="Barker N."/>
            <person name="Lloyd C."/>
            <person name="Stevens C."/>
            <person name="Harley J."/>
            <person name="Holt K."/>
            <person name="Panagiotidis G."/>
            <person name="Lovell J."/>
            <person name="Beasley H."/>
            <person name="Henderson C."/>
            <person name="Gordon D."/>
            <person name="Auger K."/>
            <person name="Wright D."/>
            <person name="Collins J."/>
            <person name="Raisen C."/>
            <person name="Dyer L."/>
            <person name="Leung K."/>
            <person name="Robertson L."/>
            <person name="Ambridge K."/>
            <person name="Leongamornlert D."/>
            <person name="McGuire S."/>
            <person name="Gilderthorp R."/>
            <person name="Griffiths C."/>
            <person name="Manthravadi D."/>
            <person name="Nichol S."/>
            <person name="Barker G."/>
            <person name="Whitehead S."/>
            <person name="Kay M."/>
            <person name="Brown J."/>
            <person name="Murnane C."/>
            <person name="Gray E."/>
            <person name="Humphries M."/>
            <person name="Sycamore N."/>
            <person name="Barker D."/>
            <person name="Saunders D."/>
            <person name="Wallis J."/>
            <person name="Babbage A."/>
            <person name="Hammond S."/>
            <person name="Mashreghi-Mohammadi M."/>
            <person name="Barr L."/>
            <person name="Martin S."/>
            <person name="Wray P."/>
            <person name="Ellington A."/>
            <person name="Matthews N."/>
            <person name="Ellwood M."/>
            <person name="Woodmansey R."/>
            <person name="Clark G."/>
            <person name="Cooper J."/>
            <person name="Cooper J."/>
            <person name="Tromans A."/>
            <person name="Grafham D."/>
            <person name="Skuce C."/>
            <person name="Pandian R."/>
            <person name="Andrews R."/>
            <person name="Harrison E."/>
            <person name="Kimberley A."/>
            <person name="Garnett J."/>
            <person name="Fosker N."/>
            <person name="Hall R."/>
            <person name="Garner P."/>
            <person name="Kelly D."/>
            <person name="Bird C."/>
            <person name="Palmer S."/>
            <person name="Gehring I."/>
            <person name="Berger A."/>
            <person name="Dooley C.M."/>
            <person name="Ersan-Urun Z."/>
            <person name="Eser C."/>
            <person name="Geiger H."/>
            <person name="Geisler M."/>
            <person name="Karotki L."/>
            <person name="Kirn A."/>
            <person name="Konantz J."/>
            <person name="Konantz M."/>
            <person name="Oberlander M."/>
            <person name="Rudolph-Geiger S."/>
            <person name="Teucke M."/>
            <person name="Lanz C."/>
            <person name="Raddatz G."/>
            <person name="Osoegawa K."/>
            <person name="Zhu B."/>
            <person name="Rapp A."/>
            <person name="Widaa S."/>
            <person name="Langford C."/>
            <person name="Yang F."/>
            <person name="Schuster S.C."/>
            <person name="Carter N.P."/>
            <person name="Harrow J."/>
            <person name="Ning Z."/>
            <person name="Herrero J."/>
            <person name="Searle S.M."/>
            <person name="Enright A."/>
            <person name="Geisler R."/>
            <person name="Plasterk R.H."/>
            <person name="Lee C."/>
            <person name="Westerfield M."/>
            <person name="de Jong P.J."/>
            <person name="Zon L.I."/>
            <person name="Postlethwait J.H."/>
            <person name="Nusslein-Volhard C."/>
            <person name="Hubbard T.J."/>
            <person name="Roest Crollius H."/>
            <person name="Rogers J."/>
            <person name="Stemple D.L."/>
        </authorList>
    </citation>
    <scope>NUCLEOTIDE SEQUENCE [LARGE SCALE GENOMIC DNA]</scope>
    <source>
        <strain evidence="2">Tuebingen</strain>
    </source>
</reference>
<keyword evidence="3" id="KW-1185">Reference proteome</keyword>
<dbReference type="AGR" id="ZFIN:ZDB-GENE-080206-4"/>
<proteinExistence type="predicted"/>
<dbReference type="Bgee" id="ENSDARG00000053992">
    <property type="expression patterns" value="Expressed in mature ovarian follicle and 21 other cell types or tissues"/>
</dbReference>
<feature type="region of interest" description="Disordered" evidence="1">
    <location>
        <begin position="950"/>
        <end position="970"/>
    </location>
</feature>
<evidence type="ECO:0000313" key="5">
    <source>
        <dbReference type="ZFIN" id="ZDB-GENE-080206-4"/>
    </source>
</evidence>
<protein>
    <submittedName>
        <fullName evidence="4">Protein SFI1 homolog</fullName>
    </submittedName>
    <submittedName>
        <fullName evidence="2">SFI1 centrin-binding protein</fullName>
    </submittedName>
</protein>
<evidence type="ECO:0000313" key="2">
    <source>
        <dbReference type="Ensembl" id="ENSDARP00000070576"/>
    </source>
</evidence>
<feature type="compositionally biased region" description="Basic and acidic residues" evidence="1">
    <location>
        <begin position="899"/>
        <end position="911"/>
    </location>
</feature>
<accession>F1QNA2</accession>
<dbReference type="InterPro" id="IPR052270">
    <property type="entry name" value="CACF_protein"/>
</dbReference>
<name>F1QNA2_DANRE</name>
<dbReference type="HOGENOM" id="CLU_007965_0_0_1"/>
<dbReference type="GeneID" id="560147"/>
<dbReference type="RefSeq" id="XP_688629.5">
    <property type="nucleotide sequence ID" value="XM_683537.9"/>
</dbReference>
<dbReference type="EMBL" id="CR293534">
    <property type="status" value="NOT_ANNOTATED_CDS"/>
    <property type="molecule type" value="Genomic_DNA"/>
</dbReference>
<dbReference type="OrthoDB" id="195843at2759"/>
<feature type="compositionally biased region" description="Basic and acidic residues" evidence="1">
    <location>
        <begin position="959"/>
        <end position="970"/>
    </location>
</feature>
<reference evidence="2" key="1">
    <citation type="submission" date="2011-07" db="UniProtKB">
        <authorList>
            <consortium name="Ensembl"/>
        </authorList>
    </citation>
    <scope>IDENTIFICATION</scope>
    <source>
        <strain evidence="2">Tuebingen</strain>
    </source>
</reference>
<reference evidence="4" key="3">
    <citation type="submission" date="2025-04" db="UniProtKB">
        <authorList>
            <consortium name="RefSeq"/>
        </authorList>
    </citation>
    <scope>IDENTIFICATION</scope>
    <source>
        <strain evidence="4">Tuebingen</strain>
    </source>
</reference>
<accession>A0A8N7UUU5</accession>
<sequence length="1205" mass="144848">MQTTRPHAGKQLSCAVEKNRARKTVTRKNTYRVGYTWNRGGRLKELRIRHLARKFLFLWIRRTFGRKTTSQARSHYCKVILKKVFRSWKDEWWHSRKEWTLNIRADCHYAYTVYSKTFQALQEYVAVQREEKKKLQLAITFETEHKLRCVWNSWELYLDMCRMKRRMQEAAVQHKNLTVQKWVWTVWNLALQHRKLEYHQQDLGLQHWAHSVQSRAWLHWRDRMKHACALKEKESKAHHHYCLQLLKQTLHGWIRHAENRQAKNKKIAVAQDVRRLSVLERFWWQWFEVLQSRRVEKDRGQRADKLAQHGSQRLVFSHWRHYVSICSQKAKREKSAMHHRQRYLLHLGLKGFALNVTQSKTYRLNKNISVQHRHQNLLAMCWNVWQLRLDREENRRLQPQMSVAQNHHKFSVLRFNLHHWKKRLAEHKKCQELELRADACFAQRIFPQCVNTWMEFTAQRTEKREQKERAEQQYRQQTFSWVFYTWWRNLEARRDRRLAERTAVLHAEHVCYVRVWSKWYSGAVQRREERIKQAVADSLYKHTLQQKNLNHWKNRFINIQTSQKRFKQAEGHHEQRCLKRAMTDWHQYVDHRRLKKEKIAEMEKHYHNKLLKHALDAWKSYHLQTQAISQLVEYSYQEHEQHLVRRMFCLWRINVLQLVEEREKENRATCLSQKHLVSQVFLAWQQRTVSAHLHRHKKNEALKQAQTQLEKLRIQVALRKWKERSIEVKDERLASERADRHYSRTLREKTLSNWTSFIHHHKIYQVMKKRSFELHKLRTCQHFFICWKTQLQSRRREAEQTETALWHWSLNLQAKVFCMWRIWIAERQRKQKRLTEAAQFYRDELLREGVTHILTHTAHMNAFSTNIAQHSYEQSCRQLQEVVRRCALRWKQRALCKPVKDKSTPSKDSQAKKSVSFFLPGDPMPTLCPGRIQSPEQRQKDSVIHQMWSVRASRPQPRRPGDLLESPAKHLSRDLKISRGQRVFVSETAFPSVPSTFPSPLPSVPLTHNPLNSPAMVLQPKTLLLKPDSPGCIATTSQDILLPPSTFTLSTAHSKQKYLRDGGPLLHSSHFTSRFFPTHGLHERIPEDEEEDVDVEQTENLTKELLDIRLEMQRYQQDRKQLQTWRKLQKVLGNWLETTGTEGETDERDSILKELTELESRISSLSMRIKKQKPSMIRHAARVNTIQSQLLPSEGTTNLPTEYGI</sequence>
<evidence type="ECO:0000256" key="1">
    <source>
        <dbReference type="SAM" id="MobiDB-lite"/>
    </source>
</evidence>
<dbReference type="ExpressionAtlas" id="F1QNA2">
    <property type="expression patterns" value="baseline and differential"/>
</dbReference>
<dbReference type="Ensembl" id="ENSDART00000076097.5">
    <property type="protein sequence ID" value="ENSDARP00000070576.4"/>
    <property type="gene ID" value="ENSDARG00000053992.6"/>
</dbReference>
<organism evidence="2">
    <name type="scientific">Danio rerio</name>
    <name type="common">Zebrafish</name>
    <name type="synonym">Brachydanio rerio</name>
    <dbReference type="NCBI Taxonomy" id="7955"/>
    <lineage>
        <taxon>Eukaryota</taxon>
        <taxon>Metazoa</taxon>
        <taxon>Chordata</taxon>
        <taxon>Craniata</taxon>
        <taxon>Vertebrata</taxon>
        <taxon>Euteleostomi</taxon>
        <taxon>Actinopterygii</taxon>
        <taxon>Neopterygii</taxon>
        <taxon>Teleostei</taxon>
        <taxon>Ostariophysi</taxon>
        <taxon>Cypriniformes</taxon>
        <taxon>Danionidae</taxon>
        <taxon>Danioninae</taxon>
        <taxon>Danio</taxon>
    </lineage>
</organism>
<dbReference type="KEGG" id="dre:560147"/>
<dbReference type="PANTHER" id="PTHR22028">
    <property type="entry name" value="SFI1 SPINDLE BODY DOMAIN-CONTAINING PROTEIN-RELATED"/>
    <property type="match status" value="1"/>
</dbReference>
<evidence type="ECO:0000313" key="4">
    <source>
        <dbReference type="RefSeq" id="XP_688629.5"/>
    </source>
</evidence>
<dbReference type="Proteomes" id="UP000000437">
    <property type="component" value="Chromosome 6"/>
</dbReference>
<dbReference type="CTD" id="9814"/>
<feature type="region of interest" description="Disordered" evidence="1">
    <location>
        <begin position="899"/>
        <end position="919"/>
    </location>
</feature>
<dbReference type="PANTHER" id="PTHR22028:SF4">
    <property type="entry name" value="PROTEIN SFI1 HOMOLOG"/>
    <property type="match status" value="1"/>
</dbReference>
<evidence type="ECO:0000313" key="3">
    <source>
        <dbReference type="Proteomes" id="UP000000437"/>
    </source>
</evidence>
<gene>
    <name evidence="2 4 5" type="primary">sfi1</name>
</gene>
<dbReference type="AlphaFoldDB" id="F1QNA2"/>
<dbReference type="GO" id="GO:0019902">
    <property type="term" value="F:phosphatase binding"/>
    <property type="evidence" value="ECO:0000318"/>
    <property type="project" value="GO_Central"/>
</dbReference>
<dbReference type="ZFIN" id="ZDB-GENE-080206-4">
    <property type="gene designation" value="sfi1"/>
</dbReference>